<dbReference type="EMBL" id="CP031310">
    <property type="protein sequence ID" value="QCC52844.1"/>
    <property type="molecule type" value="Genomic_DNA"/>
</dbReference>
<protein>
    <submittedName>
        <fullName evidence="1">Uncharacterized protein</fullName>
    </submittedName>
</protein>
<gene>
    <name evidence="1" type="ORF">DV733_01210</name>
</gene>
<accession>A0A4D6HFJ7</accession>
<proteinExistence type="predicted"/>
<reference evidence="1 2" key="1">
    <citation type="journal article" date="2019" name="Nat. Commun.">
        <title>A new type of DNA phosphorothioation-based antiviral system in archaea.</title>
        <authorList>
            <person name="Xiong L."/>
            <person name="Liu S."/>
            <person name="Chen S."/>
            <person name="Xiao Y."/>
            <person name="Zhu B."/>
            <person name="Gao Y."/>
            <person name="Zhang Y."/>
            <person name="Chen B."/>
            <person name="Luo J."/>
            <person name="Deng Z."/>
            <person name="Chen X."/>
            <person name="Wang L."/>
            <person name="Chen S."/>
        </authorList>
    </citation>
    <scope>NUCLEOTIDE SEQUENCE [LARGE SCALE GENOMIC DNA]</scope>
    <source>
        <strain evidence="1 2">CBA1105</strain>
    </source>
</reference>
<name>A0A4D6HFJ7_9EURY</name>
<evidence type="ECO:0000313" key="1">
    <source>
        <dbReference type="EMBL" id="QCC52844.1"/>
    </source>
</evidence>
<dbReference type="KEGG" id="hsn:DV733_01210"/>
<evidence type="ECO:0000313" key="2">
    <source>
        <dbReference type="Proteomes" id="UP000296706"/>
    </source>
</evidence>
<dbReference type="Proteomes" id="UP000296706">
    <property type="component" value="Chromosome"/>
</dbReference>
<organism evidence="1 2">
    <name type="scientific">Halapricum salinum</name>
    <dbReference type="NCBI Taxonomy" id="1457250"/>
    <lineage>
        <taxon>Archaea</taxon>
        <taxon>Methanobacteriati</taxon>
        <taxon>Methanobacteriota</taxon>
        <taxon>Stenosarchaea group</taxon>
        <taxon>Halobacteria</taxon>
        <taxon>Halobacteriales</taxon>
        <taxon>Haloarculaceae</taxon>
        <taxon>Halapricum</taxon>
    </lineage>
</organism>
<dbReference type="STRING" id="1457250.GCA_000755225_02535"/>
<dbReference type="AlphaFoldDB" id="A0A4D6HFJ7"/>
<sequence length="101" mass="11187">MSSRRLSLSAAIRELNTDVDFYVRTGEQHNDYMRSLVSRMGNTSMTTVDDLHAKAVVGPELVYVGSANITHSGLTVNRELCEIMENEYGSVATYLDVELGL</sequence>
<dbReference type="SUPFAM" id="SSF56024">
    <property type="entry name" value="Phospholipase D/nuclease"/>
    <property type="match status" value="1"/>
</dbReference>
<keyword evidence="2" id="KW-1185">Reference proteome</keyword>
<dbReference type="Gene3D" id="3.30.870.10">
    <property type="entry name" value="Endonuclease Chain A"/>
    <property type="match status" value="1"/>
</dbReference>